<proteinExistence type="predicted"/>
<organism evidence="1 2">
    <name type="scientific">Goodea atripinnis</name>
    <dbReference type="NCBI Taxonomy" id="208336"/>
    <lineage>
        <taxon>Eukaryota</taxon>
        <taxon>Metazoa</taxon>
        <taxon>Chordata</taxon>
        <taxon>Craniata</taxon>
        <taxon>Vertebrata</taxon>
        <taxon>Euteleostomi</taxon>
        <taxon>Actinopterygii</taxon>
        <taxon>Neopterygii</taxon>
        <taxon>Teleostei</taxon>
        <taxon>Neoteleostei</taxon>
        <taxon>Acanthomorphata</taxon>
        <taxon>Ovalentaria</taxon>
        <taxon>Atherinomorphae</taxon>
        <taxon>Cyprinodontiformes</taxon>
        <taxon>Goodeidae</taxon>
        <taxon>Goodea</taxon>
    </lineage>
</organism>
<dbReference type="Proteomes" id="UP001476798">
    <property type="component" value="Unassembled WGS sequence"/>
</dbReference>
<evidence type="ECO:0000313" key="2">
    <source>
        <dbReference type="Proteomes" id="UP001476798"/>
    </source>
</evidence>
<comment type="caution">
    <text evidence="1">The sequence shown here is derived from an EMBL/GenBank/DDBJ whole genome shotgun (WGS) entry which is preliminary data.</text>
</comment>
<keyword evidence="2" id="KW-1185">Reference proteome</keyword>
<evidence type="ECO:0008006" key="3">
    <source>
        <dbReference type="Google" id="ProtNLM"/>
    </source>
</evidence>
<protein>
    <recommendedName>
        <fullName evidence="3">LIM zinc-binding domain-containing protein</fullName>
    </recommendedName>
</protein>
<accession>A0ABV0NAC9</accession>
<sequence length="94" mass="10647">MRSVSAWKGGSRSRSASYRCVSGKRLCSGCSNPLGRGAAMIIDTLGLFFHMQCFKVCVKPLRPFIIITTHIPEAKTLLHRISRWENIHMHHNTH</sequence>
<dbReference type="PANTHER" id="PTHR15551">
    <property type="entry name" value="LIM DOMAIN ONLY 7"/>
    <property type="match status" value="1"/>
</dbReference>
<evidence type="ECO:0000313" key="1">
    <source>
        <dbReference type="EMBL" id="MEQ2168318.1"/>
    </source>
</evidence>
<name>A0ABV0NAC9_9TELE</name>
<dbReference type="PANTHER" id="PTHR15551:SF4">
    <property type="entry name" value="LIM AND CALPONIN HOMOLOGY DOMAINS-CONTAINING PROTEIN 1 ISOFORM X1"/>
    <property type="match status" value="1"/>
</dbReference>
<gene>
    <name evidence="1" type="ORF">GOODEAATRI_013068</name>
</gene>
<reference evidence="1 2" key="1">
    <citation type="submission" date="2021-06" db="EMBL/GenBank/DDBJ databases">
        <authorList>
            <person name="Palmer J.M."/>
        </authorList>
    </citation>
    <scope>NUCLEOTIDE SEQUENCE [LARGE SCALE GENOMIC DNA]</scope>
    <source>
        <strain evidence="1 2">GA_2019</strain>
        <tissue evidence="1">Muscle</tissue>
    </source>
</reference>
<dbReference type="EMBL" id="JAHRIO010030847">
    <property type="protein sequence ID" value="MEQ2168318.1"/>
    <property type="molecule type" value="Genomic_DNA"/>
</dbReference>